<dbReference type="PROSITE" id="PS50263">
    <property type="entry name" value="CN_HYDROLASE"/>
    <property type="match status" value="1"/>
</dbReference>
<protein>
    <recommendedName>
        <fullName evidence="2">CN hydrolase domain-containing protein</fullName>
    </recommendedName>
</protein>
<dbReference type="EMBL" id="BQKM01000001">
    <property type="protein sequence ID" value="GJN50872.1"/>
    <property type="molecule type" value="Genomic_DNA"/>
</dbReference>
<dbReference type="RefSeq" id="WP_173171779.1">
    <property type="nucleotide sequence ID" value="NZ_AP023189.1"/>
</dbReference>
<dbReference type="KEGG" id="ptw:TUM18999_45860"/>
<dbReference type="SUPFAM" id="SSF56317">
    <property type="entry name" value="Carbon-nitrogen hydrolase"/>
    <property type="match status" value="1"/>
</dbReference>
<dbReference type="Pfam" id="PF00795">
    <property type="entry name" value="CN_hydrolase"/>
    <property type="match status" value="1"/>
</dbReference>
<dbReference type="AlphaFoldDB" id="A0A6J4EAC8"/>
<dbReference type="InterPro" id="IPR036526">
    <property type="entry name" value="C-N_Hydrolase_sf"/>
</dbReference>
<accession>A0A6J4EAC8</accession>
<organism evidence="3 5">
    <name type="scientific">Pseudomonas tohonis</name>
    <dbReference type="NCBI Taxonomy" id="2725477"/>
    <lineage>
        <taxon>Bacteria</taxon>
        <taxon>Pseudomonadati</taxon>
        <taxon>Pseudomonadota</taxon>
        <taxon>Gammaproteobacteria</taxon>
        <taxon>Pseudomonadales</taxon>
        <taxon>Pseudomonadaceae</taxon>
        <taxon>Pseudomonas</taxon>
    </lineage>
</organism>
<dbReference type="InterPro" id="IPR001110">
    <property type="entry name" value="UPF0012_CS"/>
</dbReference>
<dbReference type="EMBL" id="AP023189">
    <property type="protein sequence ID" value="BCG26395.1"/>
    <property type="molecule type" value="Genomic_DNA"/>
</dbReference>
<evidence type="ECO:0000313" key="5">
    <source>
        <dbReference type="Proteomes" id="UP000509383"/>
    </source>
</evidence>
<evidence type="ECO:0000313" key="4">
    <source>
        <dbReference type="EMBL" id="GJN50872.1"/>
    </source>
</evidence>
<evidence type="ECO:0000256" key="1">
    <source>
        <dbReference type="ARBA" id="ARBA00010613"/>
    </source>
</evidence>
<dbReference type="PANTHER" id="PTHR23088">
    <property type="entry name" value="NITRILASE-RELATED"/>
    <property type="match status" value="1"/>
</dbReference>
<feature type="domain" description="CN hydrolase" evidence="2">
    <location>
        <begin position="17"/>
        <end position="272"/>
    </location>
</feature>
<evidence type="ECO:0000313" key="3">
    <source>
        <dbReference type="EMBL" id="BCG26395.1"/>
    </source>
</evidence>
<evidence type="ECO:0000259" key="2">
    <source>
        <dbReference type="PROSITE" id="PS50263"/>
    </source>
</evidence>
<gene>
    <name evidence="3" type="ORF">TUM18999_45860</name>
    <name evidence="4" type="ORF">TUM20286_06240</name>
</gene>
<dbReference type="PROSITE" id="PS01227">
    <property type="entry name" value="UPF0012"/>
    <property type="match status" value="1"/>
</dbReference>
<evidence type="ECO:0000313" key="6">
    <source>
        <dbReference type="Proteomes" id="UP001054892"/>
    </source>
</evidence>
<dbReference type="Proteomes" id="UP000509383">
    <property type="component" value="Chromosome"/>
</dbReference>
<comment type="similarity">
    <text evidence="1">Belongs to the carbon-nitrogen hydrolase superfamily. NIT1/NIT2 family.</text>
</comment>
<dbReference type="Proteomes" id="UP001054892">
    <property type="component" value="Unassembled WGS sequence"/>
</dbReference>
<name>A0A6J4EAC8_9PSED</name>
<sequence length="303" mass="33684">MPGPETVLPLAQQRRPVRVATVQWALGQSSELPALLEALEHTVATLAGYGVELAVFPEFFHVNLLKGARFAQGPAQMRKLAEYTEPLLAAFSRLAQRYRVNLCPGSLPLEEGGRMLNMSWLCHRDGSQDRQPKLHITPNEREVWGLEGGNSLRVFDSDVGRVGILVCYDVEFPELPRLLREQGLEILLVPFWTDTRHGYLRVRLCAQARAVENECYVAIAGGVGLLRGVDNVDTQYSQSAIFSPADLPFPPDAVLAQADANIESFAIADLDLARLAQLREAGAVRNGQDRRRDLYQLSWTAIR</sequence>
<proteinExistence type="inferred from homology"/>
<reference evidence="3 5" key="1">
    <citation type="submission" date="2020-05" db="EMBL/GenBank/DDBJ databases">
        <title>Characterization of novel class B3 metallo-beta-lactamase from novel Pseudomonas species.</title>
        <authorList>
            <person name="Yamada K."/>
            <person name="Aoki K."/>
            <person name="Ishii Y."/>
        </authorList>
    </citation>
    <scope>NUCLEOTIDE SEQUENCE [LARGE SCALE GENOMIC DNA]</scope>
    <source>
        <strain evidence="3 5">TUM18999</strain>
        <strain evidence="4 6">TUM20286</strain>
    </source>
</reference>
<dbReference type="CDD" id="cd07574">
    <property type="entry name" value="nitrilase_Rim1_like"/>
    <property type="match status" value="1"/>
</dbReference>
<keyword evidence="6" id="KW-1185">Reference proteome</keyword>
<dbReference type="InterPro" id="IPR003010">
    <property type="entry name" value="C-N_Hydrolase"/>
</dbReference>
<dbReference type="PANTHER" id="PTHR23088:SF50">
    <property type="entry name" value="HYDROLASE YHCX"/>
    <property type="match status" value="1"/>
</dbReference>
<dbReference type="Gene3D" id="3.60.110.10">
    <property type="entry name" value="Carbon-nitrogen hydrolase"/>
    <property type="match status" value="1"/>
</dbReference>